<dbReference type="AlphaFoldDB" id="A0A2H9TB14"/>
<gene>
    <name evidence="1" type="ORF">CI610_00619</name>
</gene>
<dbReference type="EMBL" id="NSIT01000019">
    <property type="protein sequence ID" value="PJE80387.1"/>
    <property type="molecule type" value="Genomic_DNA"/>
</dbReference>
<dbReference type="Pfam" id="PF08238">
    <property type="entry name" value="Sel1"/>
    <property type="match status" value="3"/>
</dbReference>
<sequence length="162" mass="18265">MGELYFDVGYEDKIPPDQKEAFKWFSLAAKNGMSVAYPSLGLIYETPEDSNQQPDYQSAALCFSKAARGGDREAADSLIRLYGADKIDDRLNIDFEQILIEGANKSIKDGSHSSFGHALYAAFPFALRDLYEKGNYVPQSYEKAAYWYRQAAKLVDIDYPFV</sequence>
<dbReference type="SUPFAM" id="SSF81901">
    <property type="entry name" value="HCP-like"/>
    <property type="match status" value="1"/>
</dbReference>
<dbReference type="SMART" id="SM00671">
    <property type="entry name" value="SEL1"/>
    <property type="match status" value="3"/>
</dbReference>
<dbReference type="Gene3D" id="1.25.40.10">
    <property type="entry name" value="Tetratricopeptide repeat domain"/>
    <property type="match status" value="2"/>
</dbReference>
<evidence type="ECO:0000313" key="1">
    <source>
        <dbReference type="EMBL" id="PJE80387.1"/>
    </source>
</evidence>
<dbReference type="InterPro" id="IPR006597">
    <property type="entry name" value="Sel1-like"/>
</dbReference>
<proteinExistence type="predicted"/>
<dbReference type="InterPro" id="IPR050767">
    <property type="entry name" value="Sel1_AlgK"/>
</dbReference>
<name>A0A2H9TB14_9ZZZZ</name>
<comment type="caution">
    <text evidence="1">The sequence shown here is derived from an EMBL/GenBank/DDBJ whole genome shotgun (WGS) entry which is preliminary data.</text>
</comment>
<protein>
    <recommendedName>
        <fullName evidence="2">Secretory immunoglobulin A-binding protein EsiB</fullName>
    </recommendedName>
</protein>
<dbReference type="InterPro" id="IPR011990">
    <property type="entry name" value="TPR-like_helical_dom_sf"/>
</dbReference>
<dbReference type="PANTHER" id="PTHR11102">
    <property type="entry name" value="SEL-1-LIKE PROTEIN"/>
    <property type="match status" value="1"/>
</dbReference>
<dbReference type="PANTHER" id="PTHR11102:SF160">
    <property type="entry name" value="ERAD-ASSOCIATED E3 UBIQUITIN-PROTEIN LIGASE COMPONENT HRD3"/>
    <property type="match status" value="1"/>
</dbReference>
<reference evidence="1" key="1">
    <citation type="journal article" date="2017" name="Appl. Environ. Microbiol.">
        <title>Molecular characterization of an Endozoicomonas-like organism causing infection in king scallop Pecten maximus L.</title>
        <authorList>
            <person name="Cano I."/>
            <person name="van Aerle R."/>
            <person name="Ross S."/>
            <person name="Verner-Jeffreys D.W."/>
            <person name="Paley R.K."/>
            <person name="Rimmer G."/>
            <person name="Ryder D."/>
            <person name="Hooper P."/>
            <person name="Stone D."/>
            <person name="Feist S.W."/>
        </authorList>
    </citation>
    <scope>NUCLEOTIDE SEQUENCE</scope>
</reference>
<organism evidence="1">
    <name type="scientific">invertebrate metagenome</name>
    <dbReference type="NCBI Taxonomy" id="1711999"/>
    <lineage>
        <taxon>unclassified sequences</taxon>
        <taxon>metagenomes</taxon>
        <taxon>organismal metagenomes</taxon>
    </lineage>
</organism>
<accession>A0A2H9TB14</accession>
<evidence type="ECO:0008006" key="2">
    <source>
        <dbReference type="Google" id="ProtNLM"/>
    </source>
</evidence>